<dbReference type="Proteomes" id="UP001235744">
    <property type="component" value="Chromosome"/>
</dbReference>
<dbReference type="InterPro" id="IPR050261">
    <property type="entry name" value="FrsA_esterase"/>
</dbReference>
<protein>
    <recommendedName>
        <fullName evidence="5">Alpha/beta hydrolase</fullName>
    </recommendedName>
</protein>
<keyword evidence="4" id="KW-1185">Reference proteome</keyword>
<dbReference type="RefSeq" id="WP_306105990.1">
    <property type="nucleotide sequence ID" value="NZ_CP120988.1"/>
</dbReference>
<sequence>MTAPAPDTAVRSLWWACRVPGLKDPFDTAHLRVFYPARPTGSDAERLTGELPADPAGAPYPVVLLLPGINVGQDAYRWLAVELARAGLVAVTADLVGELFAGSHGLTPAVDLEAASPAGWGSRPTSPLIGALVGALAELARRAPLEGLLDLDRVALGGHSAGGTVALQSAALTPGVRALFAYGAHTLVASMLGWPEGTVLPVGPGPPVLLLSGEHDGVIAASADRYADDDAAAHDPVLRTFRDAVPDAGGASAWARLAGAGHFTACHPHDPTTARGFLEETGAGRDAPRPLLGRLVTEFCAARLRDDAAAGHRLDELLRPPHPGLLAVHRR</sequence>
<evidence type="ECO:0000313" key="4">
    <source>
        <dbReference type="Proteomes" id="UP001235744"/>
    </source>
</evidence>
<dbReference type="Gene3D" id="3.40.50.1820">
    <property type="entry name" value="alpha/beta hydrolase"/>
    <property type="match status" value="1"/>
</dbReference>
<dbReference type="SUPFAM" id="SSF53474">
    <property type="entry name" value="alpha/beta-Hydrolases"/>
    <property type="match status" value="1"/>
</dbReference>
<comment type="similarity">
    <text evidence="1">Belongs to the AB hydrolase superfamily.</text>
</comment>
<dbReference type="EMBL" id="CP120988">
    <property type="protein sequence ID" value="WLQ55136.1"/>
    <property type="molecule type" value="Genomic_DNA"/>
</dbReference>
<gene>
    <name evidence="3" type="ORF">P8A19_06645</name>
</gene>
<evidence type="ECO:0000256" key="2">
    <source>
        <dbReference type="ARBA" id="ARBA00022801"/>
    </source>
</evidence>
<keyword evidence="2" id="KW-0378">Hydrolase</keyword>
<evidence type="ECO:0008006" key="5">
    <source>
        <dbReference type="Google" id="ProtNLM"/>
    </source>
</evidence>
<evidence type="ECO:0000256" key="1">
    <source>
        <dbReference type="ARBA" id="ARBA00008645"/>
    </source>
</evidence>
<evidence type="ECO:0000313" key="3">
    <source>
        <dbReference type="EMBL" id="WLQ55136.1"/>
    </source>
</evidence>
<organism evidence="3 4">
    <name type="scientific">Streptomyces poriferorum</name>
    <dbReference type="NCBI Taxonomy" id="2798799"/>
    <lineage>
        <taxon>Bacteria</taxon>
        <taxon>Bacillati</taxon>
        <taxon>Actinomycetota</taxon>
        <taxon>Actinomycetes</taxon>
        <taxon>Kitasatosporales</taxon>
        <taxon>Streptomycetaceae</taxon>
        <taxon>Streptomyces</taxon>
    </lineage>
</organism>
<reference evidence="3 4" key="1">
    <citation type="submission" date="2023-03" db="EMBL/GenBank/DDBJ databases">
        <title>Isolation and description of six Streptomyces strains from soil environments, able to metabolize different microbial glucans.</title>
        <authorList>
            <person name="Widen T."/>
            <person name="Larsbrink J."/>
        </authorList>
    </citation>
    <scope>NUCLEOTIDE SEQUENCE [LARGE SCALE GENOMIC DNA]</scope>
    <source>
        <strain evidence="3 4">Alt2</strain>
    </source>
</reference>
<dbReference type="PANTHER" id="PTHR22946">
    <property type="entry name" value="DIENELACTONE HYDROLASE DOMAIN-CONTAINING PROTEIN-RELATED"/>
    <property type="match status" value="1"/>
</dbReference>
<dbReference type="InterPro" id="IPR029058">
    <property type="entry name" value="AB_hydrolase_fold"/>
</dbReference>
<name>A0ABY9IKJ6_9ACTN</name>
<accession>A0ABY9IKJ6</accession>
<dbReference type="PANTHER" id="PTHR22946:SF9">
    <property type="entry name" value="POLYKETIDE TRANSFERASE AF380"/>
    <property type="match status" value="1"/>
</dbReference>
<proteinExistence type="inferred from homology"/>